<dbReference type="PIRSF" id="PIRSF010631">
    <property type="entry name" value="A-rhamnsds"/>
    <property type="match status" value="1"/>
</dbReference>
<feature type="domain" description="Alpha-L-rhamnosidase concanavalin-like" evidence="5">
    <location>
        <begin position="601"/>
        <end position="708"/>
    </location>
</feature>
<dbReference type="Pfam" id="PF08531">
    <property type="entry name" value="Bac_rhamnosid_N"/>
    <property type="match status" value="1"/>
</dbReference>
<evidence type="ECO:0000259" key="7">
    <source>
        <dbReference type="Pfam" id="PF17389"/>
    </source>
</evidence>
<sequence length="1184" mass="133669">MKIFKLIFLLIFALPTHVFGADIQITNLKVENAVTPIGLDVIQPVFSWQMKAANQDRGYSQKAYQIIVTNNLGNEVWNTTKVISGTSINIKYNGEKLKATSLYNWTVYVWDQKGKKHTSKSWFETGLLNPKMVTNSDSDKETTAWSGAKWIGGNANDMVLYSQYLPVFIINNTIQLDKKTQSSRASLIFGANDQRLMDRNKNFYKLENKKGDSYIQVELDIVALKSNGNAKLNIYRVGYHPNDKKDIPLKSFSISNTIINKENSYNAHSISIQICLGATKIYIDGNSKENLVANINLNPLGSGGDFIAFPVVGDIGFSVPKGQKAAFSKIEIKNFRSPSNIIFSDTITTNQGLFSSFQEVTIENNSYSVTGGNNGAFVLANPSQNSMPMLRTVFGIDSPKINKARLYVTARGIYDVYLNGKKIGDDYFNPGLTQYNKTHLYQTFDVTANVQEGNNVLGAILAEGWWSGGSTFVGDNWNFFGDRQSILAKLVVTYTDGSEKIITSNPETWQYFNDGPVQYGSFFQGEIYDATKEKAIENWSTEKYNALAWHQAVAIGTEGFVSSEGTANLPNFNNFNDAQLIGQFGTTVKPIKELTAQSVTEVRPGVFVYDMGQNMVGVPKITLENIEKGKTITLRYAEVLYPDLPEYKGNEQMLMLENVRAAMSQDTYVAKGGTETITPRFTFHGYRYIEITGIDKALPLTDVKGTVLSSIQQLSSQYQTSNPLVNKLWENITWSMRGNFLSIPTDCPQRNERLGWSGDISVFSRTAVHLSDVKQFLKRHMLAMRDIQREDGRFPDVAPIGVGFGETMWGSAGITVAWENYLQYGDVSLLEEHYQAMKSYVNYLLADIDKETGVFKEKERKTWGSLGDWLSLEDSKNEKTLFWEAYLIYDLEILSKVAAILDKKEDWEYFSKYYKERKDFFNKTYIDKATGKTSFRGKMIDTQTSYVLPFAFNILNKENADLAIKQFVASIKRENKTDQGVVCPPYSLMTGFIGTAWINKALSDNGYSNVAYQLLQQTSYPSWLYPVSQGATTIWERLNSYTHKDGFGGNNRMNSFNHYAFGAVGAWMYNYSLGIVRDDNSPGFKHFVLQPEPDTTTQMTFANGYYDSMYGRIESSWERKNGKYNFHFVVPANTTAKLYLPAIKESDVKINGKKNGIQFVNIKNNKAVFKIESGEYWFETDIKK</sequence>
<dbReference type="Pfam" id="PF05592">
    <property type="entry name" value="Bac_rhamnosid"/>
    <property type="match status" value="1"/>
</dbReference>
<keyword evidence="3" id="KW-0378">Hydrolase</keyword>
<accession>A0ABQ1H965</accession>
<dbReference type="Gene3D" id="1.50.10.10">
    <property type="match status" value="1"/>
</dbReference>
<feature type="domain" description="Alpha-L-rhamnosidase C-terminal" evidence="8">
    <location>
        <begin position="1079"/>
        <end position="1152"/>
    </location>
</feature>
<dbReference type="Pfam" id="PF25788">
    <property type="entry name" value="Ig_Rha78A_N"/>
    <property type="match status" value="1"/>
</dbReference>
<dbReference type="Gene3D" id="2.60.120.260">
    <property type="entry name" value="Galactose-binding domain-like"/>
    <property type="match status" value="2"/>
</dbReference>
<proteinExistence type="predicted"/>
<evidence type="ECO:0000256" key="2">
    <source>
        <dbReference type="ARBA" id="ARBA00012652"/>
    </source>
</evidence>
<dbReference type="InterPro" id="IPR008902">
    <property type="entry name" value="Rhamnosid_concanavalin"/>
</dbReference>
<feature type="domain" description="Bacterial alpha-L-rhamnosidase N-terminal" evidence="6">
    <location>
        <begin position="400"/>
        <end position="555"/>
    </location>
</feature>
<evidence type="ECO:0000259" key="6">
    <source>
        <dbReference type="Pfam" id="PF08531"/>
    </source>
</evidence>
<dbReference type="InterPro" id="IPR035398">
    <property type="entry name" value="Bac_rhamnosid_C"/>
</dbReference>
<dbReference type="Pfam" id="PF17390">
    <property type="entry name" value="Bac_rhamnosid_C"/>
    <property type="match status" value="1"/>
</dbReference>
<dbReference type="RefSeq" id="WP_188491906.1">
    <property type="nucleotide sequence ID" value="NZ_BMGA01000001.1"/>
</dbReference>
<dbReference type="Pfam" id="PF17389">
    <property type="entry name" value="Bac_rhamnosid6H"/>
    <property type="match status" value="1"/>
</dbReference>
<dbReference type="InterPro" id="IPR035396">
    <property type="entry name" value="Bac_rhamnosid6H"/>
</dbReference>
<evidence type="ECO:0000313" key="10">
    <source>
        <dbReference type="Proteomes" id="UP000658793"/>
    </source>
</evidence>
<comment type="catalytic activity">
    <reaction evidence="1">
        <text>Hydrolysis of terminal non-reducing alpha-L-rhamnose residues in alpha-L-rhamnosides.</text>
        <dbReference type="EC" id="3.2.1.40"/>
    </reaction>
</comment>
<comment type="caution">
    <text evidence="9">The sequence shown here is derived from an EMBL/GenBank/DDBJ whole genome shotgun (WGS) entry which is preliminary data.</text>
</comment>
<dbReference type="Gene3D" id="2.60.40.10">
    <property type="entry name" value="Immunoglobulins"/>
    <property type="match status" value="1"/>
</dbReference>
<dbReference type="PANTHER" id="PTHR33307">
    <property type="entry name" value="ALPHA-RHAMNOSIDASE (EUROFUNG)"/>
    <property type="match status" value="1"/>
</dbReference>
<dbReference type="SUPFAM" id="SSF48208">
    <property type="entry name" value="Six-hairpin glycosidases"/>
    <property type="match status" value="1"/>
</dbReference>
<evidence type="ECO:0000259" key="5">
    <source>
        <dbReference type="Pfam" id="PF05592"/>
    </source>
</evidence>
<feature type="signal peptide" evidence="4">
    <location>
        <begin position="1"/>
        <end position="20"/>
    </location>
</feature>
<reference evidence="10" key="1">
    <citation type="journal article" date="2019" name="Int. J. Syst. Evol. Microbiol.">
        <title>The Global Catalogue of Microorganisms (GCM) 10K type strain sequencing project: providing services to taxonomists for standard genome sequencing and annotation.</title>
        <authorList>
            <consortium name="The Broad Institute Genomics Platform"/>
            <consortium name="The Broad Institute Genome Sequencing Center for Infectious Disease"/>
            <person name="Wu L."/>
            <person name="Ma J."/>
        </authorList>
    </citation>
    <scope>NUCLEOTIDE SEQUENCE [LARGE SCALE GENOMIC DNA]</scope>
    <source>
        <strain evidence="10">CGMCC 1.12811</strain>
    </source>
</reference>
<dbReference type="Gene3D" id="2.60.420.10">
    <property type="entry name" value="Maltose phosphorylase, domain 3"/>
    <property type="match status" value="1"/>
</dbReference>
<protein>
    <recommendedName>
        <fullName evidence="2">alpha-L-rhamnosidase</fullName>
        <ecNumber evidence="2">3.2.1.40</ecNumber>
    </recommendedName>
</protein>
<organism evidence="9 10">
    <name type="scientific">Flavobacterium palustre</name>
    <dbReference type="NCBI Taxonomy" id="1476463"/>
    <lineage>
        <taxon>Bacteria</taxon>
        <taxon>Pseudomonadati</taxon>
        <taxon>Bacteroidota</taxon>
        <taxon>Flavobacteriia</taxon>
        <taxon>Flavobacteriales</taxon>
        <taxon>Flavobacteriaceae</taxon>
        <taxon>Flavobacterium</taxon>
    </lineage>
</organism>
<dbReference type="EMBL" id="BMGA01000001">
    <property type="protein sequence ID" value="GGA66426.1"/>
    <property type="molecule type" value="Genomic_DNA"/>
</dbReference>
<evidence type="ECO:0000256" key="4">
    <source>
        <dbReference type="SAM" id="SignalP"/>
    </source>
</evidence>
<keyword evidence="10" id="KW-1185">Reference proteome</keyword>
<keyword evidence="4" id="KW-0732">Signal</keyword>
<dbReference type="InterPro" id="IPR013783">
    <property type="entry name" value="Ig-like_fold"/>
</dbReference>
<dbReference type="InterPro" id="IPR012341">
    <property type="entry name" value="6hp_glycosidase-like_sf"/>
</dbReference>
<gene>
    <name evidence="9" type="ORF">GCM10008015_03910</name>
</gene>
<dbReference type="PANTHER" id="PTHR33307:SF6">
    <property type="entry name" value="ALPHA-RHAMNOSIDASE (EUROFUNG)-RELATED"/>
    <property type="match status" value="1"/>
</dbReference>
<feature type="chain" id="PRO_5047437930" description="alpha-L-rhamnosidase" evidence="4">
    <location>
        <begin position="21"/>
        <end position="1184"/>
    </location>
</feature>
<evidence type="ECO:0000313" key="9">
    <source>
        <dbReference type="EMBL" id="GGA66426.1"/>
    </source>
</evidence>
<evidence type="ECO:0000256" key="3">
    <source>
        <dbReference type="ARBA" id="ARBA00022801"/>
    </source>
</evidence>
<evidence type="ECO:0000256" key="1">
    <source>
        <dbReference type="ARBA" id="ARBA00001445"/>
    </source>
</evidence>
<dbReference type="InterPro" id="IPR013737">
    <property type="entry name" value="Bac_rhamnosid_N"/>
</dbReference>
<dbReference type="InterPro" id="IPR008928">
    <property type="entry name" value="6-hairpin_glycosidase_sf"/>
</dbReference>
<name>A0ABQ1H965_9FLAO</name>
<evidence type="ECO:0000259" key="8">
    <source>
        <dbReference type="Pfam" id="PF17390"/>
    </source>
</evidence>
<feature type="domain" description="Alpha-L-rhamnosidase six-hairpin glycosidase" evidence="7">
    <location>
        <begin position="716"/>
        <end position="1071"/>
    </location>
</feature>
<dbReference type="InterPro" id="IPR016007">
    <property type="entry name" value="Alpha_rhamnosid"/>
</dbReference>
<dbReference type="EC" id="3.2.1.40" evidence="2"/>
<dbReference type="Proteomes" id="UP000658793">
    <property type="component" value="Unassembled WGS sequence"/>
</dbReference>